<organism evidence="2 3">
    <name type="scientific">Serratia odorifera DSM 4582</name>
    <dbReference type="NCBI Taxonomy" id="667129"/>
    <lineage>
        <taxon>Bacteria</taxon>
        <taxon>Pseudomonadati</taxon>
        <taxon>Pseudomonadota</taxon>
        <taxon>Gammaproteobacteria</taxon>
        <taxon>Enterobacterales</taxon>
        <taxon>Yersiniaceae</taxon>
        <taxon>Serratia</taxon>
    </lineage>
</organism>
<dbReference type="EMBL" id="ADBY01000017">
    <property type="protein sequence ID" value="EFE97498.1"/>
    <property type="molecule type" value="Genomic_DNA"/>
</dbReference>
<feature type="transmembrane region" description="Helical" evidence="1">
    <location>
        <begin position="12"/>
        <end position="33"/>
    </location>
</feature>
<keyword evidence="3" id="KW-1185">Reference proteome</keyword>
<dbReference type="HOGENOM" id="CLU_3157712_0_0_6"/>
<dbReference type="AlphaFoldDB" id="D4DY06"/>
<reference evidence="2 3" key="1">
    <citation type="submission" date="2010-01" db="EMBL/GenBank/DDBJ databases">
        <authorList>
            <person name="Muzny D."/>
            <person name="Qin X."/>
            <person name="Deng J."/>
            <person name="Jiang H."/>
            <person name="Liu Y."/>
            <person name="Qu J."/>
            <person name="Song X.-Z."/>
            <person name="Zhang L."/>
            <person name="Thornton R."/>
            <person name="Coyle M."/>
            <person name="Francisco L."/>
            <person name="Jackson L."/>
            <person name="Javaid M."/>
            <person name="Korchina V."/>
            <person name="Kovar C."/>
            <person name="Mata R."/>
            <person name="Mathew T."/>
            <person name="Ngo R."/>
            <person name="Nguyen L."/>
            <person name="Nguyen N."/>
            <person name="Okwuonu G."/>
            <person name="Ongeri F."/>
            <person name="Pham C."/>
            <person name="Simmons D."/>
            <person name="Wilczek-Boney K."/>
            <person name="Hale W."/>
            <person name="Jakkamsetti A."/>
            <person name="Pham P."/>
            <person name="Ruth R."/>
            <person name="San Lucas F."/>
            <person name="Warren J."/>
            <person name="Zhang J."/>
            <person name="Zhao Z."/>
            <person name="Zhou C."/>
            <person name="Zhu D."/>
            <person name="Lee S."/>
            <person name="Bess C."/>
            <person name="Blankenburg K."/>
            <person name="Forbes L."/>
            <person name="Fu Q."/>
            <person name="Gubbala S."/>
            <person name="Hirani K."/>
            <person name="Jayaseelan J.C."/>
            <person name="Lara F."/>
            <person name="Munidasa M."/>
            <person name="Palculict T."/>
            <person name="Patil S."/>
            <person name="Pu L.-L."/>
            <person name="Saada N."/>
            <person name="Tang L."/>
            <person name="Weissenberger G."/>
            <person name="Zhu Y."/>
            <person name="Hemphill L."/>
            <person name="Shang Y."/>
            <person name="Youmans B."/>
            <person name="Ayvaz T."/>
            <person name="Ross M."/>
            <person name="Santibanez J."/>
            <person name="Aqrawi P."/>
            <person name="Gross S."/>
            <person name="Joshi V."/>
            <person name="Fowler G."/>
            <person name="Nazareth L."/>
            <person name="Reid J."/>
            <person name="Worley K."/>
            <person name="Petrosino J."/>
            <person name="Highlander S."/>
            <person name="Gibbs R."/>
        </authorList>
    </citation>
    <scope>NUCLEOTIDE SEQUENCE [LARGE SCALE GENOMIC DNA]</scope>
    <source>
        <strain evidence="2 3">DSM 4582</strain>
    </source>
</reference>
<protein>
    <submittedName>
        <fullName evidence="2">Uncharacterized protein</fullName>
    </submittedName>
</protein>
<sequence>MVLSCSSGFYAVMMVAARCFPSAFFVIGWTILVKLRLTGFDLRQFLAY</sequence>
<accession>D4DY06</accession>
<keyword evidence="1" id="KW-0472">Membrane</keyword>
<keyword evidence="1" id="KW-0812">Transmembrane</keyword>
<evidence type="ECO:0000256" key="1">
    <source>
        <dbReference type="SAM" id="Phobius"/>
    </source>
</evidence>
<name>D4DY06_SEROD</name>
<proteinExistence type="predicted"/>
<dbReference type="STRING" id="667129.HMPREF0758_0789"/>
<evidence type="ECO:0000313" key="2">
    <source>
        <dbReference type="EMBL" id="EFE97498.1"/>
    </source>
</evidence>
<gene>
    <name evidence="2" type="ORF">HMPREF0758_0789</name>
</gene>
<keyword evidence="1" id="KW-1133">Transmembrane helix</keyword>
<dbReference type="Proteomes" id="UP000005723">
    <property type="component" value="Unassembled WGS sequence"/>
</dbReference>
<comment type="caution">
    <text evidence="2">The sequence shown here is derived from an EMBL/GenBank/DDBJ whole genome shotgun (WGS) entry which is preliminary data.</text>
</comment>
<evidence type="ECO:0000313" key="3">
    <source>
        <dbReference type="Proteomes" id="UP000005723"/>
    </source>
</evidence>